<keyword evidence="1" id="KW-0805">Transcription regulation</keyword>
<dbReference type="Pfam" id="PF00440">
    <property type="entry name" value="TetR_N"/>
    <property type="match status" value="1"/>
</dbReference>
<accession>A0A179VG63</accession>
<evidence type="ECO:0000313" key="6">
    <source>
        <dbReference type="EMBL" id="OAT70011.1"/>
    </source>
</evidence>
<evidence type="ECO:0000259" key="5">
    <source>
        <dbReference type="PROSITE" id="PS50977"/>
    </source>
</evidence>
<dbReference type="SUPFAM" id="SSF46689">
    <property type="entry name" value="Homeodomain-like"/>
    <property type="match status" value="1"/>
</dbReference>
<evidence type="ECO:0000256" key="1">
    <source>
        <dbReference type="ARBA" id="ARBA00023015"/>
    </source>
</evidence>
<evidence type="ECO:0000256" key="4">
    <source>
        <dbReference type="PROSITE-ProRule" id="PRU00335"/>
    </source>
</evidence>
<dbReference type="PROSITE" id="PS50977">
    <property type="entry name" value="HTH_TETR_2"/>
    <property type="match status" value="1"/>
</dbReference>
<dbReference type="InterPro" id="IPR009057">
    <property type="entry name" value="Homeodomain-like_sf"/>
</dbReference>
<dbReference type="PANTHER" id="PTHR30055:SF234">
    <property type="entry name" value="HTH-TYPE TRANSCRIPTIONAL REGULATOR BETI"/>
    <property type="match status" value="1"/>
</dbReference>
<dbReference type="InterPro" id="IPR025996">
    <property type="entry name" value="MT1864/Rv1816-like_C"/>
</dbReference>
<feature type="DNA-binding region" description="H-T-H motif" evidence="4">
    <location>
        <begin position="44"/>
        <end position="63"/>
    </location>
</feature>
<proteinExistence type="predicted"/>
<evidence type="ECO:0000256" key="3">
    <source>
        <dbReference type="ARBA" id="ARBA00023163"/>
    </source>
</evidence>
<evidence type="ECO:0000256" key="2">
    <source>
        <dbReference type="ARBA" id="ARBA00023125"/>
    </source>
</evidence>
<gene>
    <name evidence="6" type="ORF">AWB85_01000</name>
</gene>
<protein>
    <submittedName>
        <fullName evidence="6">TetR family transcriptional regulator</fullName>
    </submittedName>
</protein>
<feature type="domain" description="HTH tetR-type" evidence="5">
    <location>
        <begin position="20"/>
        <end position="81"/>
    </location>
</feature>
<dbReference type="Gene3D" id="1.10.10.60">
    <property type="entry name" value="Homeodomain-like"/>
    <property type="match status" value="1"/>
</dbReference>
<dbReference type="AlphaFoldDB" id="A0A179VG63"/>
<dbReference type="InterPro" id="IPR050109">
    <property type="entry name" value="HTH-type_TetR-like_transc_reg"/>
</dbReference>
<comment type="caution">
    <text evidence="6">The sequence shown here is derived from an EMBL/GenBank/DDBJ whole genome shotgun (WGS) entry which is preliminary data.</text>
</comment>
<keyword evidence="2 4" id="KW-0238">DNA-binding</keyword>
<dbReference type="SUPFAM" id="SSF48498">
    <property type="entry name" value="Tetracyclin repressor-like, C-terminal domain"/>
    <property type="match status" value="1"/>
</dbReference>
<dbReference type="GO" id="GO:0003700">
    <property type="term" value="F:DNA-binding transcription factor activity"/>
    <property type="evidence" value="ECO:0007669"/>
    <property type="project" value="TreeGrafter"/>
</dbReference>
<dbReference type="Pfam" id="PF13305">
    <property type="entry name" value="TetR_C_33"/>
    <property type="match status" value="1"/>
</dbReference>
<dbReference type="PANTHER" id="PTHR30055">
    <property type="entry name" value="HTH-TYPE TRANSCRIPTIONAL REGULATOR RUTR"/>
    <property type="match status" value="1"/>
</dbReference>
<evidence type="ECO:0000313" key="7">
    <source>
        <dbReference type="Proteomes" id="UP000186919"/>
    </source>
</evidence>
<dbReference type="EMBL" id="LQYE01000001">
    <property type="protein sequence ID" value="OAT70011.1"/>
    <property type="molecule type" value="Genomic_DNA"/>
</dbReference>
<dbReference type="RefSeq" id="WP_064627156.1">
    <property type="nucleotide sequence ID" value="NZ_LQYE01000001.1"/>
</dbReference>
<sequence length="219" mass="24260">MDEEGDATAARKRLPKGQGWQLRQQIIDTAMDLILSSGEARAPSARELTRALGITAPSLYRHFSSTDELADALCARYFEQLGEELQRATLNISTALERLHVLGLAYVRYAAENPLLYRFATASPPRLGAESDEILSSSAFLHLREVVQQLVDEERFPRGNTLRSALQLWATTHGVASLLVTRPHLPWGEQESFASRTLRAAYLGHVMTQVSDRAASGDE</sequence>
<dbReference type="Gene3D" id="1.10.357.10">
    <property type="entry name" value="Tetracycline Repressor, domain 2"/>
    <property type="match status" value="1"/>
</dbReference>
<dbReference type="Proteomes" id="UP000186919">
    <property type="component" value="Unassembled WGS sequence"/>
</dbReference>
<keyword evidence="3" id="KW-0804">Transcription</keyword>
<dbReference type="InterPro" id="IPR001647">
    <property type="entry name" value="HTH_TetR"/>
</dbReference>
<reference evidence="6 7" key="1">
    <citation type="submission" date="2016-01" db="EMBL/GenBank/DDBJ databases">
        <title>Mycobacterium immunogenum strain CD11_6 genome sequencing and assembly.</title>
        <authorList>
            <person name="Kaur G."/>
            <person name="Nair G.R."/>
            <person name="Mayilraj S."/>
        </authorList>
    </citation>
    <scope>NUCLEOTIDE SEQUENCE [LARGE SCALE GENOMIC DNA]</scope>
    <source>
        <strain evidence="6 7">CD11-6</strain>
    </source>
</reference>
<organism evidence="6 7">
    <name type="scientific">Mycobacteroides immunogenum</name>
    <dbReference type="NCBI Taxonomy" id="83262"/>
    <lineage>
        <taxon>Bacteria</taxon>
        <taxon>Bacillati</taxon>
        <taxon>Actinomycetota</taxon>
        <taxon>Actinomycetes</taxon>
        <taxon>Mycobacteriales</taxon>
        <taxon>Mycobacteriaceae</taxon>
        <taxon>Mycobacteroides</taxon>
    </lineage>
</organism>
<dbReference type="GO" id="GO:0000976">
    <property type="term" value="F:transcription cis-regulatory region binding"/>
    <property type="evidence" value="ECO:0007669"/>
    <property type="project" value="TreeGrafter"/>
</dbReference>
<dbReference type="InterPro" id="IPR036271">
    <property type="entry name" value="Tet_transcr_reg_TetR-rel_C_sf"/>
</dbReference>
<name>A0A179VG63_9MYCO</name>